<evidence type="ECO:0000313" key="2">
    <source>
        <dbReference type="Proteomes" id="UP000238479"/>
    </source>
</evidence>
<proteinExistence type="predicted"/>
<evidence type="ECO:0000313" key="1">
    <source>
        <dbReference type="EMBL" id="PRQ37379.1"/>
    </source>
</evidence>
<comment type="caution">
    <text evidence="1">The sequence shown here is derived from an EMBL/GenBank/DDBJ whole genome shotgun (WGS) entry which is preliminary data.</text>
</comment>
<protein>
    <submittedName>
        <fullName evidence="1">Uncharacterized protein</fullName>
    </submittedName>
</protein>
<dbReference type="EMBL" id="PDCK01000042">
    <property type="protein sequence ID" value="PRQ37379.1"/>
    <property type="molecule type" value="Genomic_DNA"/>
</dbReference>
<keyword evidence="2" id="KW-1185">Reference proteome</keyword>
<name>A0A2P6QTB0_ROSCH</name>
<organism evidence="1 2">
    <name type="scientific">Rosa chinensis</name>
    <name type="common">China rose</name>
    <dbReference type="NCBI Taxonomy" id="74649"/>
    <lineage>
        <taxon>Eukaryota</taxon>
        <taxon>Viridiplantae</taxon>
        <taxon>Streptophyta</taxon>
        <taxon>Embryophyta</taxon>
        <taxon>Tracheophyta</taxon>
        <taxon>Spermatophyta</taxon>
        <taxon>Magnoliopsida</taxon>
        <taxon>eudicotyledons</taxon>
        <taxon>Gunneridae</taxon>
        <taxon>Pentapetalae</taxon>
        <taxon>rosids</taxon>
        <taxon>fabids</taxon>
        <taxon>Rosales</taxon>
        <taxon>Rosaceae</taxon>
        <taxon>Rosoideae</taxon>
        <taxon>Rosoideae incertae sedis</taxon>
        <taxon>Rosa</taxon>
    </lineage>
</organism>
<dbReference type="Gramene" id="PRQ37379">
    <property type="protein sequence ID" value="PRQ37379"/>
    <property type="gene ID" value="RchiOBHm_Chr4g0401901"/>
</dbReference>
<dbReference type="Proteomes" id="UP000238479">
    <property type="component" value="Chromosome 4"/>
</dbReference>
<sequence length="59" mass="6405">MTTIRSSLQSKIQQLQFAEGALGLSIKLDSKPDYHIDADYQVGDGFSFSGGGMGKEHRS</sequence>
<accession>A0A2P6QTB0</accession>
<gene>
    <name evidence="1" type="ORF">RchiOBHm_Chr4g0401901</name>
</gene>
<reference evidence="1 2" key="1">
    <citation type="journal article" date="2018" name="Nat. Genet.">
        <title>The Rosa genome provides new insights in the design of modern roses.</title>
        <authorList>
            <person name="Bendahmane M."/>
        </authorList>
    </citation>
    <scope>NUCLEOTIDE SEQUENCE [LARGE SCALE GENOMIC DNA]</scope>
    <source>
        <strain evidence="2">cv. Old Blush</strain>
    </source>
</reference>
<dbReference type="AlphaFoldDB" id="A0A2P6QTB0"/>